<gene>
    <name evidence="3" type="ordered locus">MXAN_5455</name>
</gene>
<proteinExistence type="predicted"/>
<feature type="domain" description="TP-1001-like C-terminal" evidence="2">
    <location>
        <begin position="592"/>
        <end position="755"/>
    </location>
</feature>
<dbReference type="InterPro" id="IPR058683">
    <property type="entry name" value="TP_1001-like_C"/>
</dbReference>
<protein>
    <recommendedName>
        <fullName evidence="2">TP-1001-like C-terminal domain-containing protein</fullName>
    </recommendedName>
</protein>
<evidence type="ECO:0000259" key="2">
    <source>
        <dbReference type="Pfam" id="PF26342"/>
    </source>
</evidence>
<dbReference type="Pfam" id="PF26342">
    <property type="entry name" value="TP_1001_2nd"/>
    <property type="match status" value="1"/>
</dbReference>
<dbReference type="InterPro" id="IPR014755">
    <property type="entry name" value="Cu-Rt/internalin_Ig-like"/>
</dbReference>
<dbReference type="Proteomes" id="UP000002402">
    <property type="component" value="Chromosome"/>
</dbReference>
<evidence type="ECO:0000313" key="4">
    <source>
        <dbReference type="Proteomes" id="UP000002402"/>
    </source>
</evidence>
<name>Q1D175_MYXXD</name>
<dbReference type="KEGG" id="mxa:MXAN_5455"/>
<evidence type="ECO:0000313" key="3">
    <source>
        <dbReference type="EMBL" id="ABF87009.1"/>
    </source>
</evidence>
<reference evidence="3 4" key="1">
    <citation type="journal article" date="2006" name="Proc. Natl. Acad. Sci. U.S.A.">
        <title>Evolution of sensory complexity recorded in a myxobacterial genome.</title>
        <authorList>
            <person name="Goldman B.S."/>
            <person name="Nierman W.C."/>
            <person name="Kaiser D."/>
            <person name="Slater S.C."/>
            <person name="Durkin A.S."/>
            <person name="Eisen J.A."/>
            <person name="Ronning C.M."/>
            <person name="Barbazuk W.B."/>
            <person name="Blanchard M."/>
            <person name="Field C."/>
            <person name="Halling C."/>
            <person name="Hinkle G."/>
            <person name="Iartchuk O."/>
            <person name="Kim H.S."/>
            <person name="Mackenzie C."/>
            <person name="Madupu R."/>
            <person name="Miller N."/>
            <person name="Shvartsbeyn A."/>
            <person name="Sullivan S.A."/>
            <person name="Vaudin M."/>
            <person name="Wiegand R."/>
            <person name="Kaplan H.B."/>
        </authorList>
    </citation>
    <scope>NUCLEOTIDE SEQUENCE [LARGE SCALE GENOMIC DNA]</scope>
    <source>
        <strain evidence="4">DK1622</strain>
    </source>
</reference>
<dbReference type="HOGENOM" id="CLU_014174_0_0_7"/>
<evidence type="ECO:0000256" key="1">
    <source>
        <dbReference type="ARBA" id="ARBA00022729"/>
    </source>
</evidence>
<dbReference type="Gene3D" id="2.60.40.1220">
    <property type="match status" value="1"/>
</dbReference>
<organism evidence="3 4">
    <name type="scientific">Myxococcus xanthus (strain DK1622)</name>
    <dbReference type="NCBI Taxonomy" id="246197"/>
    <lineage>
        <taxon>Bacteria</taxon>
        <taxon>Pseudomonadati</taxon>
        <taxon>Myxococcota</taxon>
        <taxon>Myxococcia</taxon>
        <taxon>Myxococcales</taxon>
        <taxon>Cystobacterineae</taxon>
        <taxon>Myxococcaceae</taxon>
        <taxon>Myxococcus</taxon>
    </lineage>
</organism>
<dbReference type="NCBIfam" id="TIGR04201">
    <property type="entry name" value="Myxo_Cys_RPT"/>
    <property type="match status" value="2"/>
</dbReference>
<dbReference type="EnsemblBacteria" id="ABF87009">
    <property type="protein sequence ID" value="ABF87009"/>
    <property type="gene ID" value="MXAN_5455"/>
</dbReference>
<dbReference type="InterPro" id="IPR026435">
    <property type="entry name" value="Myxo_Cys_rpt"/>
</dbReference>
<accession>Q1D175</accession>
<dbReference type="AlphaFoldDB" id="Q1D175"/>
<dbReference type="STRING" id="246197.MXAN_5455"/>
<keyword evidence="1" id="KW-0732">Signal</keyword>
<keyword evidence="4" id="KW-1185">Reference proteome</keyword>
<sequence>MEAKCMDACCGGAYENCAANLEIPNMSRQRSVLAALGVLAVALGVTGCSPECETSSDCASTGATPYVCVEEKCVPDDSPCAAGCGSGTVCDEAADNGRGVCVQCLSDAQCGGDTPVCDITSKSCKTCLEGADGSAQGCLTGQVCNAGGNGGLGVCEGCGSNAECAEGTPQCKPGTPGVCVECLENSHCANGAQPVCSDNNVCGCTESAQCGGETPLCDTARDNGQGECVECIDNGQCTARQSCNAAGRCETLTGLDEANAQIAAFHAAPTGDLPEPLSLQGAFVTAITPDTAEPRGFFVQATAEGPALFVSHSDAVQVAVGDRVSFKVVTKILQSGNAAADYKLDTASVISDFQKLSSGHPVRKLAADGGLVTHVTDDAVVNLDTYESRLVRVTGRVTTTAGAGKQAGTGYKIAQFAMDGTPLTGGLGPRLRMPTGLADLVGVGLNCRVSVEAGVMWRYDDATNTPNPQTPYYPMPLVTAFSLSDFSVDCSGTAITLKVQTVVPLSPTQLRVTFEPGIDPGTLADVATQFTFGDSGLTASAYTLDEKTLVLTTTAQEPGTQYTLSVDPSVKSYTGVSVSGTATFKGYRVPALLVINEVNPNITTGVSATNNRDLIELKAVTAGAIEGITLTEEATSVSRLATLPDVTVAAGDLIVIHFRPNSAELAAGNDTLSKDEKTYETFYPGAWDVVTGTSSHPTFNDRLLRLANPQGDTQDVVAFSHKSMTAARPPNYPVVLRAAQEEGHWSPVDCRGETATPVPCAYDSAPLTALDVSVDWGVVEENTQSVSRYQGADTHSMVDWAFSETSSFGEENPARP</sequence>
<dbReference type="EMBL" id="CP000113">
    <property type="protein sequence ID" value="ABF87009.1"/>
    <property type="molecule type" value="Genomic_DNA"/>
</dbReference>